<evidence type="ECO:0000256" key="3">
    <source>
        <dbReference type="SAM" id="MobiDB-lite"/>
    </source>
</evidence>
<sequence>MFANFEIRRAGFVRAEIKAKRPRSTTGCVECRQRKKKCDEALPICGGCLRKHGQTNLTCTRSRRQHSPSSPITDPNSLTLTRPSTVKVSDGEEELRPLSPQSNARRTRCAQLVRDPSKWVLPTLSHHMNLNSPLAKTFCQPEEKRALRVLLEKFDSLTSSTYTSPDLSIVSQGLPLAVEYQSVKAAFVACGLAIFFRVSLSREDRQSAIVHYNEAVNTVASQLMAFPAEANLSAVLLLHIFEILSDTLVPEWIHMSGARNLVKSFFQTPPSTVHQILLLEAYIYHVVISSIFNGDKSDSLPDDHISELLLLLSKSSQRICPGPLWKTSACIGSSHIAFDYAFRISRLRRRLPLTGQGLEDAMRLKGLLCEAEVEPQRTQYASSASADASPPLEMTITACLYIHACILVLEKLLDTSLSASDALPRSTISSAVLLYSQLPRAEQKRPMLTWPSIILGCAAESPNDRAVFSDPFVETIREGGLGSAVQSYRLLRQVWQTDSVLGRQLGLDILLRDDLLCSVFL</sequence>
<dbReference type="OrthoDB" id="1919336at2759"/>
<evidence type="ECO:0000259" key="4">
    <source>
        <dbReference type="PROSITE" id="PS50048"/>
    </source>
</evidence>
<feature type="domain" description="Zn(2)-C6 fungal-type" evidence="4">
    <location>
        <begin position="27"/>
        <end position="61"/>
    </location>
</feature>
<proteinExistence type="predicted"/>
<name>A0A194XM07_MOLSC</name>
<feature type="compositionally biased region" description="Polar residues" evidence="3">
    <location>
        <begin position="67"/>
        <end position="87"/>
    </location>
</feature>
<organism evidence="5 6">
    <name type="scientific">Mollisia scopiformis</name>
    <name type="common">Conifer needle endophyte fungus</name>
    <name type="synonym">Phialocephala scopiformis</name>
    <dbReference type="NCBI Taxonomy" id="149040"/>
    <lineage>
        <taxon>Eukaryota</taxon>
        <taxon>Fungi</taxon>
        <taxon>Dikarya</taxon>
        <taxon>Ascomycota</taxon>
        <taxon>Pezizomycotina</taxon>
        <taxon>Leotiomycetes</taxon>
        <taxon>Helotiales</taxon>
        <taxon>Mollisiaceae</taxon>
        <taxon>Mollisia</taxon>
    </lineage>
</organism>
<dbReference type="GO" id="GO:0008270">
    <property type="term" value="F:zinc ion binding"/>
    <property type="evidence" value="ECO:0007669"/>
    <property type="project" value="InterPro"/>
</dbReference>
<evidence type="ECO:0000313" key="5">
    <source>
        <dbReference type="EMBL" id="KUJ21213.1"/>
    </source>
</evidence>
<dbReference type="GO" id="GO:0005634">
    <property type="term" value="C:nucleus"/>
    <property type="evidence" value="ECO:0007669"/>
    <property type="project" value="UniProtKB-SubCell"/>
</dbReference>
<gene>
    <name evidence="5" type="ORF">LY89DRAFT_429690</name>
</gene>
<dbReference type="PANTHER" id="PTHR37534">
    <property type="entry name" value="TRANSCRIPTIONAL ACTIVATOR PROTEIN UGA3"/>
    <property type="match status" value="1"/>
</dbReference>
<dbReference type="InterPro" id="IPR021858">
    <property type="entry name" value="Fun_TF"/>
</dbReference>
<dbReference type="AlphaFoldDB" id="A0A194XM07"/>
<dbReference type="EMBL" id="KQ947408">
    <property type="protein sequence ID" value="KUJ21213.1"/>
    <property type="molecule type" value="Genomic_DNA"/>
</dbReference>
<dbReference type="KEGG" id="psco:LY89DRAFT_429690"/>
<feature type="region of interest" description="Disordered" evidence="3">
    <location>
        <begin position="60"/>
        <end position="102"/>
    </location>
</feature>
<dbReference type="PANTHER" id="PTHR37534:SF46">
    <property type="entry name" value="ZN(II)2CYS6 TRANSCRIPTION FACTOR (EUROFUNG)"/>
    <property type="match status" value="1"/>
</dbReference>
<dbReference type="Pfam" id="PF00172">
    <property type="entry name" value="Zn_clus"/>
    <property type="match status" value="1"/>
</dbReference>
<dbReference type="CDD" id="cd00067">
    <property type="entry name" value="GAL4"/>
    <property type="match status" value="1"/>
</dbReference>
<dbReference type="Gene3D" id="4.10.240.10">
    <property type="entry name" value="Zn(2)-C6 fungal-type DNA-binding domain"/>
    <property type="match status" value="1"/>
</dbReference>
<dbReference type="GeneID" id="28817189"/>
<accession>A0A194XM07</accession>
<evidence type="ECO:0000313" key="6">
    <source>
        <dbReference type="Proteomes" id="UP000070700"/>
    </source>
</evidence>
<dbReference type="InterPro" id="IPR036864">
    <property type="entry name" value="Zn2-C6_fun-type_DNA-bd_sf"/>
</dbReference>
<dbReference type="SUPFAM" id="SSF57701">
    <property type="entry name" value="Zn2/Cys6 DNA-binding domain"/>
    <property type="match status" value="1"/>
</dbReference>
<keyword evidence="2" id="KW-0539">Nucleus</keyword>
<evidence type="ECO:0000256" key="1">
    <source>
        <dbReference type="ARBA" id="ARBA00004123"/>
    </source>
</evidence>
<reference evidence="5 6" key="1">
    <citation type="submission" date="2015-10" db="EMBL/GenBank/DDBJ databases">
        <title>Full genome of DAOMC 229536 Phialocephala scopiformis, a fungal endophyte of spruce producing the potent anti-insectan compound rugulosin.</title>
        <authorList>
            <consortium name="DOE Joint Genome Institute"/>
            <person name="Walker A.K."/>
            <person name="Frasz S.L."/>
            <person name="Seifert K.A."/>
            <person name="Miller J.D."/>
            <person name="Mondo S.J."/>
            <person name="Labutti K."/>
            <person name="Lipzen A."/>
            <person name="Dockter R."/>
            <person name="Kennedy M."/>
            <person name="Grigoriev I.V."/>
            <person name="Spatafora J.W."/>
        </authorList>
    </citation>
    <scope>NUCLEOTIDE SEQUENCE [LARGE SCALE GENOMIC DNA]</scope>
    <source>
        <strain evidence="5 6">CBS 120377</strain>
    </source>
</reference>
<protein>
    <recommendedName>
        <fullName evidence="4">Zn(2)-C6 fungal-type domain-containing protein</fullName>
    </recommendedName>
</protein>
<dbReference type="Proteomes" id="UP000070700">
    <property type="component" value="Unassembled WGS sequence"/>
</dbReference>
<comment type="subcellular location">
    <subcellularLocation>
        <location evidence="1">Nucleus</location>
    </subcellularLocation>
</comment>
<dbReference type="InParanoid" id="A0A194XM07"/>
<dbReference type="SMART" id="SM00066">
    <property type="entry name" value="GAL4"/>
    <property type="match status" value="1"/>
</dbReference>
<dbReference type="GO" id="GO:0000981">
    <property type="term" value="F:DNA-binding transcription factor activity, RNA polymerase II-specific"/>
    <property type="evidence" value="ECO:0007669"/>
    <property type="project" value="InterPro"/>
</dbReference>
<dbReference type="Pfam" id="PF11951">
    <property type="entry name" value="Fungal_trans_2"/>
    <property type="match status" value="1"/>
</dbReference>
<dbReference type="RefSeq" id="XP_018075568.1">
    <property type="nucleotide sequence ID" value="XM_018207463.1"/>
</dbReference>
<keyword evidence="6" id="KW-1185">Reference proteome</keyword>
<evidence type="ECO:0000256" key="2">
    <source>
        <dbReference type="ARBA" id="ARBA00023242"/>
    </source>
</evidence>
<dbReference type="PROSITE" id="PS50048">
    <property type="entry name" value="ZN2_CY6_FUNGAL_2"/>
    <property type="match status" value="1"/>
</dbReference>
<dbReference type="InterPro" id="IPR001138">
    <property type="entry name" value="Zn2Cys6_DnaBD"/>
</dbReference>